<evidence type="ECO:0000259" key="3">
    <source>
        <dbReference type="Pfam" id="PF04453"/>
    </source>
</evidence>
<comment type="caution">
    <text evidence="1">Lacks conserved residue(s) required for the propagation of feature annotation.</text>
</comment>
<dbReference type="InterPro" id="IPR007543">
    <property type="entry name" value="LptD_C"/>
</dbReference>
<proteinExistence type="inferred from homology"/>
<comment type="similarity">
    <text evidence="1">Belongs to the LptD family.</text>
</comment>
<accession>A0ABS9W5W2</accession>
<keyword evidence="5" id="KW-1185">Reference proteome</keyword>
<dbReference type="Pfam" id="PF04453">
    <property type="entry name" value="LptD"/>
    <property type="match status" value="1"/>
</dbReference>
<keyword evidence="1" id="KW-0472">Membrane</keyword>
<evidence type="ECO:0000256" key="2">
    <source>
        <dbReference type="SAM" id="MobiDB-lite"/>
    </source>
</evidence>
<keyword evidence="1" id="KW-0732">Signal</keyword>
<reference evidence="4 5" key="1">
    <citation type="submission" date="2022-03" db="EMBL/GenBank/DDBJ databases">
        <title>Complete genome analysis of Roseomonas KG 17.1 : a prolific producer of plant growth promoters.</title>
        <authorList>
            <person name="Saadouli I."/>
            <person name="Najjari A."/>
            <person name="Mosbah A."/>
            <person name="Ouzari H.I."/>
        </authorList>
    </citation>
    <scope>NUCLEOTIDE SEQUENCE [LARGE SCALE GENOMIC DNA]</scope>
    <source>
        <strain evidence="4 5">KG17-1</strain>
    </source>
</reference>
<dbReference type="HAMAP" id="MF_01411">
    <property type="entry name" value="LPS_assembly_LptD"/>
    <property type="match status" value="1"/>
</dbReference>
<dbReference type="InterPro" id="IPR050218">
    <property type="entry name" value="LptD"/>
</dbReference>
<comment type="caution">
    <text evidence="4">The sequence shown here is derived from an EMBL/GenBank/DDBJ whole genome shotgun (WGS) entry which is preliminary data.</text>
</comment>
<dbReference type="PANTHER" id="PTHR30189:SF1">
    <property type="entry name" value="LPS-ASSEMBLY PROTEIN LPTD"/>
    <property type="match status" value="1"/>
</dbReference>
<evidence type="ECO:0000256" key="1">
    <source>
        <dbReference type="HAMAP-Rule" id="MF_01411"/>
    </source>
</evidence>
<dbReference type="PANTHER" id="PTHR30189">
    <property type="entry name" value="LPS-ASSEMBLY PROTEIN"/>
    <property type="match status" value="1"/>
</dbReference>
<evidence type="ECO:0000313" key="4">
    <source>
        <dbReference type="EMBL" id="MCI0754679.1"/>
    </source>
</evidence>
<dbReference type="Proteomes" id="UP001201985">
    <property type="component" value="Unassembled WGS sequence"/>
</dbReference>
<comment type="subcellular location">
    <subcellularLocation>
        <location evidence="1">Cell outer membrane</location>
    </subcellularLocation>
</comment>
<comment type="function">
    <text evidence="1">Involved in the assembly of lipopolysaccharide (LPS) at the surface of the outer membrane.</text>
</comment>
<dbReference type="RefSeq" id="WP_120008531.1">
    <property type="nucleotide sequence ID" value="NZ_JALBUU010000004.1"/>
</dbReference>
<protein>
    <recommendedName>
        <fullName evidence="1">LPS-assembly protein LptD</fullName>
    </recommendedName>
</protein>
<keyword evidence="1" id="KW-0998">Cell outer membrane</keyword>
<name>A0ABS9W5W2_9PROT</name>
<comment type="subunit">
    <text evidence="1">Component of the lipopolysaccharide transport and assembly complex.</text>
</comment>
<feature type="domain" description="LptD C-terminal" evidence="3">
    <location>
        <begin position="368"/>
        <end position="731"/>
    </location>
</feature>
<evidence type="ECO:0000313" key="5">
    <source>
        <dbReference type="Proteomes" id="UP001201985"/>
    </source>
</evidence>
<sequence>MRKASAFPAANRIAGRSRAAPGWRALLLGGVALLAVAAPAGRGQAQEDARGGGAAVLPSGGPGQIPGAPGVSGPDALGQPATAGGAGLSSGPTSAPAPLPPGAANPEQTGNNAPVTFTAEQVEYDRNNNLVTASGAVEAWQNERILRADRFTYNRETGIAVAEGNVQLLQPDGQVLFADRAELTGNMRDGVLQGLSARLAQNGRMVANGARRTDGTILDLSRVLYSSCDLCADDPTAPPLWQLRARYATHDQAEKRLRYRDASLLLDGWPVFWTPYLSHPDPSVPRQSGFLTPSFGTTSFLGGFLETPYYWAIDQSSDLTLSPTLSTKQDPALGIDYRRRFNSGQLQLNASAGQRDGARDEEGLGAHIFSKGLFAIDENWRAGFNLNRASSEAYLRAWRYPSQRQLASDLFVEGFWGTESYVRADTRFYQGLSEVDDTGQIPFVFPNLYADRWFGRDRFGGYATWDVNAFAITRTQGTDTRRVASRLTYERPSIDSMGAVWTLRGQADGIGRWVDDFDQAPNNGSRSSVTNTQGNVRLGLDWRLPLTRSAGDYGSQLVEPRVQVVTGPATGRQTLIANEDTYGFEFTDANLFQLNRFNGRDRQEGGTRVDAALRGAWFFPNGGQVEGLVGRSFRASEEEVFREESGLRDQESDWVGRVRLSPTPWLDLIGRTRLDKEGLDARLVETQARVSFGRASVGASYLYTIPSDALVTTRERREIAGNVQAQISRYWSAGTYGRYDLELNRAVGVGANLTYEDECLIFGAHFAKSYAEPSSRANYYPSETVLLFRLSFKTIGDFGFRAI</sequence>
<feature type="region of interest" description="Disordered" evidence="2">
    <location>
        <begin position="45"/>
        <end position="110"/>
    </location>
</feature>
<dbReference type="InterPro" id="IPR020889">
    <property type="entry name" value="LipoPS_assembly_LptD"/>
</dbReference>
<gene>
    <name evidence="1 4" type="primary">lptD</name>
    <name evidence="4" type="ORF">MON41_13010</name>
</gene>
<dbReference type="EMBL" id="JALBUU010000004">
    <property type="protein sequence ID" value="MCI0754679.1"/>
    <property type="molecule type" value="Genomic_DNA"/>
</dbReference>
<dbReference type="Gene3D" id="2.60.450.10">
    <property type="entry name" value="Lipopolysaccharide (LPS) transport protein A like domain"/>
    <property type="match status" value="1"/>
</dbReference>
<organism evidence="4 5">
    <name type="scientific">Teichococcus vastitatis</name>
    <dbReference type="NCBI Taxonomy" id="2307076"/>
    <lineage>
        <taxon>Bacteria</taxon>
        <taxon>Pseudomonadati</taxon>
        <taxon>Pseudomonadota</taxon>
        <taxon>Alphaproteobacteria</taxon>
        <taxon>Acetobacterales</taxon>
        <taxon>Roseomonadaceae</taxon>
        <taxon>Roseomonas</taxon>
    </lineage>
</organism>